<keyword evidence="2" id="KW-0963">Cytoplasm</keyword>
<evidence type="ECO:0000313" key="13">
    <source>
        <dbReference type="Proteomes" id="UP000076962"/>
    </source>
</evidence>
<proteinExistence type="inferred from homology"/>
<evidence type="ECO:0000256" key="10">
    <source>
        <dbReference type="ARBA" id="ARBA00023172"/>
    </source>
</evidence>
<evidence type="ECO:0000256" key="5">
    <source>
        <dbReference type="ARBA" id="ARBA00022759"/>
    </source>
</evidence>
<sequence length="62" mass="6662">MQQGLPVHEYAPTQIKKAVVGNGHADKVQVQHMIKVLLSLSNTPQEDAADALAVALCHTHHA</sequence>
<keyword evidence="8" id="KW-0460">Magnesium</keyword>
<keyword evidence="11" id="KW-0234">DNA repair</keyword>
<evidence type="ECO:0000256" key="1">
    <source>
        <dbReference type="ARBA" id="ARBA00009518"/>
    </source>
</evidence>
<dbReference type="InterPro" id="IPR020563">
    <property type="entry name" value="X-over_junc_endoDNase_Mg_BS"/>
</dbReference>
<dbReference type="GO" id="GO:0008821">
    <property type="term" value="F:crossover junction DNA endonuclease activity"/>
    <property type="evidence" value="ECO:0007669"/>
    <property type="project" value="InterPro"/>
</dbReference>
<dbReference type="EC" id="3.1.22.4" evidence="12"/>
<keyword evidence="7 12" id="KW-0378">Hydrolase</keyword>
<reference evidence="12 13" key="1">
    <citation type="submission" date="2016-05" db="EMBL/GenBank/DDBJ databases">
        <title>Single-cell genome of chain-forming Candidatus Thiomargarita nelsonii and comparison to other large sulfur-oxidizing bacteria.</title>
        <authorList>
            <person name="Winkel M."/>
            <person name="Salman V."/>
            <person name="Woyke T."/>
            <person name="Schulz-Vogt H."/>
            <person name="Richter M."/>
            <person name="Flood B."/>
            <person name="Bailey J."/>
            <person name="Amann R."/>
            <person name="Mussmann M."/>
        </authorList>
    </citation>
    <scope>NUCLEOTIDE SEQUENCE [LARGE SCALE GENOMIC DNA]</scope>
    <source>
        <strain evidence="12 13">THI036</strain>
    </source>
</reference>
<dbReference type="GO" id="GO:0006281">
    <property type="term" value="P:DNA repair"/>
    <property type="evidence" value="ECO:0007669"/>
    <property type="project" value="UniProtKB-KW"/>
</dbReference>
<organism evidence="12 13">
    <name type="scientific">Candidatus Thiomargarita nelsonii</name>
    <dbReference type="NCBI Taxonomy" id="1003181"/>
    <lineage>
        <taxon>Bacteria</taxon>
        <taxon>Pseudomonadati</taxon>
        <taxon>Pseudomonadota</taxon>
        <taxon>Gammaproteobacteria</taxon>
        <taxon>Thiotrichales</taxon>
        <taxon>Thiotrichaceae</taxon>
        <taxon>Thiomargarita</taxon>
    </lineage>
</organism>
<dbReference type="InterPro" id="IPR012337">
    <property type="entry name" value="RNaseH-like_sf"/>
</dbReference>
<keyword evidence="9" id="KW-0238">DNA-binding</keyword>
<dbReference type="Gene3D" id="3.30.420.10">
    <property type="entry name" value="Ribonuclease H-like superfamily/Ribonuclease H"/>
    <property type="match status" value="1"/>
</dbReference>
<keyword evidence="10" id="KW-0233">DNA recombination</keyword>
<dbReference type="GO" id="GO:0046872">
    <property type="term" value="F:metal ion binding"/>
    <property type="evidence" value="ECO:0007669"/>
    <property type="project" value="UniProtKB-KW"/>
</dbReference>
<evidence type="ECO:0000256" key="8">
    <source>
        <dbReference type="ARBA" id="ARBA00022842"/>
    </source>
</evidence>
<dbReference type="PATRIC" id="fig|1003181.4.peg.248"/>
<name>A0A176S7S0_9GAMM</name>
<dbReference type="PANTHER" id="PTHR30194">
    <property type="entry name" value="CROSSOVER JUNCTION ENDODEOXYRIBONUCLEASE RUVC"/>
    <property type="match status" value="1"/>
</dbReference>
<evidence type="ECO:0000256" key="6">
    <source>
        <dbReference type="ARBA" id="ARBA00022763"/>
    </source>
</evidence>
<keyword evidence="5" id="KW-0255">Endonuclease</keyword>
<evidence type="ECO:0000256" key="7">
    <source>
        <dbReference type="ARBA" id="ARBA00022801"/>
    </source>
</evidence>
<gene>
    <name evidence="12" type="ORF">THIOM_000184</name>
</gene>
<dbReference type="GO" id="GO:0003677">
    <property type="term" value="F:DNA binding"/>
    <property type="evidence" value="ECO:0007669"/>
    <property type="project" value="UniProtKB-KW"/>
</dbReference>
<evidence type="ECO:0000256" key="4">
    <source>
        <dbReference type="ARBA" id="ARBA00022723"/>
    </source>
</evidence>
<keyword evidence="6" id="KW-0227">DNA damage</keyword>
<dbReference type="Proteomes" id="UP000076962">
    <property type="component" value="Unassembled WGS sequence"/>
</dbReference>
<dbReference type="PROSITE" id="PS01321">
    <property type="entry name" value="RUVC"/>
    <property type="match status" value="1"/>
</dbReference>
<protein>
    <submittedName>
        <fullName evidence="12">Crossover junction endodeoxyribonuclease RuvC</fullName>
        <ecNumber evidence="12">3.1.22.4</ecNumber>
    </submittedName>
</protein>
<comment type="caution">
    <text evidence="12">The sequence shown here is derived from an EMBL/GenBank/DDBJ whole genome shotgun (WGS) entry which is preliminary data.</text>
</comment>
<dbReference type="GO" id="GO:0006310">
    <property type="term" value="P:DNA recombination"/>
    <property type="evidence" value="ECO:0007669"/>
    <property type="project" value="UniProtKB-KW"/>
</dbReference>
<evidence type="ECO:0000256" key="2">
    <source>
        <dbReference type="ARBA" id="ARBA00022490"/>
    </source>
</evidence>
<keyword evidence="3" id="KW-0540">Nuclease</keyword>
<evidence type="ECO:0000256" key="11">
    <source>
        <dbReference type="ARBA" id="ARBA00023204"/>
    </source>
</evidence>
<dbReference type="EMBL" id="LUTY01000072">
    <property type="protein sequence ID" value="OAD23964.1"/>
    <property type="molecule type" value="Genomic_DNA"/>
</dbReference>
<evidence type="ECO:0000256" key="3">
    <source>
        <dbReference type="ARBA" id="ARBA00022722"/>
    </source>
</evidence>
<dbReference type="Pfam" id="PF02075">
    <property type="entry name" value="RuvC"/>
    <property type="match status" value="1"/>
</dbReference>
<dbReference type="AlphaFoldDB" id="A0A176S7S0"/>
<dbReference type="SUPFAM" id="SSF53098">
    <property type="entry name" value="Ribonuclease H-like"/>
    <property type="match status" value="1"/>
</dbReference>
<dbReference type="PRINTS" id="PR00696">
    <property type="entry name" value="RSOLVASERUVC"/>
</dbReference>
<evidence type="ECO:0000256" key="9">
    <source>
        <dbReference type="ARBA" id="ARBA00023125"/>
    </source>
</evidence>
<accession>A0A176S7S0</accession>
<dbReference type="PANTHER" id="PTHR30194:SF3">
    <property type="entry name" value="CROSSOVER JUNCTION ENDODEOXYRIBONUCLEASE RUVC"/>
    <property type="match status" value="1"/>
</dbReference>
<keyword evidence="13" id="KW-1185">Reference proteome</keyword>
<evidence type="ECO:0000313" key="12">
    <source>
        <dbReference type="EMBL" id="OAD23964.1"/>
    </source>
</evidence>
<dbReference type="InterPro" id="IPR002176">
    <property type="entry name" value="X-over_junc_endoDNase_RuvC"/>
</dbReference>
<keyword evidence="4" id="KW-0479">Metal-binding</keyword>
<comment type="similarity">
    <text evidence="1">Belongs to the RuvC family.</text>
</comment>
<dbReference type="InterPro" id="IPR036397">
    <property type="entry name" value="RNaseH_sf"/>
</dbReference>